<name>A0A9K3HLT1_HELAN</name>
<dbReference type="SUPFAM" id="SSF52087">
    <property type="entry name" value="CRAL/TRIO domain"/>
    <property type="match status" value="1"/>
</dbReference>
<dbReference type="PANTHER" id="PTHR47041:SF7">
    <property type="entry name" value="PHOSPHATIDYLINOSITOL_PHOSPHATIDYLCHOLINE TRANSFER PROTEIN SFH12-LIKE ISOFORM X1"/>
    <property type="match status" value="1"/>
</dbReference>
<dbReference type="Gramene" id="mRNA:HanXRQr2_Chr11g0474791">
    <property type="protein sequence ID" value="CDS:HanXRQr2_Chr11g0474791.1"/>
    <property type="gene ID" value="HanXRQr2_Chr11g0474791"/>
</dbReference>
<dbReference type="EMBL" id="MNCJ02000326">
    <property type="protein sequence ID" value="KAF5780687.1"/>
    <property type="molecule type" value="Genomic_DNA"/>
</dbReference>
<dbReference type="PANTHER" id="PTHR47041">
    <property type="entry name" value="SEC14 CYTOSOLIC FACTOR FAMILY PROTEIN / PHOSPHOGLYCERIDE TRANSFER FAMILY PROTEIN"/>
    <property type="match status" value="1"/>
</dbReference>
<proteinExistence type="predicted"/>
<accession>A0A9K3HLT1</accession>
<reference evidence="1" key="1">
    <citation type="journal article" date="2017" name="Nature">
        <title>The sunflower genome provides insights into oil metabolism, flowering and Asterid evolution.</title>
        <authorList>
            <person name="Badouin H."/>
            <person name="Gouzy J."/>
            <person name="Grassa C.J."/>
            <person name="Murat F."/>
            <person name="Staton S.E."/>
            <person name="Cottret L."/>
            <person name="Lelandais-Briere C."/>
            <person name="Owens G.L."/>
            <person name="Carrere S."/>
            <person name="Mayjonade B."/>
            <person name="Legrand L."/>
            <person name="Gill N."/>
            <person name="Kane N.C."/>
            <person name="Bowers J.E."/>
            <person name="Hubner S."/>
            <person name="Bellec A."/>
            <person name="Berard A."/>
            <person name="Berges H."/>
            <person name="Blanchet N."/>
            <person name="Boniface M.C."/>
            <person name="Brunel D."/>
            <person name="Catrice O."/>
            <person name="Chaidir N."/>
            <person name="Claudel C."/>
            <person name="Donnadieu C."/>
            <person name="Faraut T."/>
            <person name="Fievet G."/>
            <person name="Helmstetter N."/>
            <person name="King M."/>
            <person name="Knapp S.J."/>
            <person name="Lai Z."/>
            <person name="Le Paslier M.C."/>
            <person name="Lippi Y."/>
            <person name="Lorenzon L."/>
            <person name="Mandel J.R."/>
            <person name="Marage G."/>
            <person name="Marchand G."/>
            <person name="Marquand E."/>
            <person name="Bret-Mestries E."/>
            <person name="Morien E."/>
            <person name="Nambeesan S."/>
            <person name="Nguyen T."/>
            <person name="Pegot-Espagnet P."/>
            <person name="Pouilly N."/>
            <person name="Raftis F."/>
            <person name="Sallet E."/>
            <person name="Schiex T."/>
            <person name="Thomas J."/>
            <person name="Vandecasteele C."/>
            <person name="Vares D."/>
            <person name="Vear F."/>
            <person name="Vautrin S."/>
            <person name="Crespi M."/>
            <person name="Mangin B."/>
            <person name="Burke J.M."/>
            <person name="Salse J."/>
            <person name="Munos S."/>
            <person name="Vincourt P."/>
            <person name="Rieseberg L.H."/>
            <person name="Langlade N.B."/>
        </authorList>
    </citation>
    <scope>NUCLEOTIDE SEQUENCE</scope>
    <source>
        <tissue evidence="1">Leaves</tissue>
    </source>
</reference>
<protein>
    <submittedName>
        <fullName evidence="1">CRAL-TRIO lipid binding domain superfamily</fullName>
    </submittedName>
</protein>
<dbReference type="AlphaFoldDB" id="A0A9K3HLT1"/>
<reference evidence="1" key="2">
    <citation type="submission" date="2020-06" db="EMBL/GenBank/DDBJ databases">
        <title>Helianthus annuus Genome sequencing and assembly Release 2.</title>
        <authorList>
            <person name="Gouzy J."/>
            <person name="Langlade N."/>
            <person name="Munos S."/>
        </authorList>
    </citation>
    <scope>NUCLEOTIDE SEQUENCE</scope>
    <source>
        <tissue evidence="1">Leaves</tissue>
    </source>
</reference>
<dbReference type="InterPro" id="IPR036865">
    <property type="entry name" value="CRAL-TRIO_dom_sf"/>
</dbReference>
<dbReference type="Proteomes" id="UP000215914">
    <property type="component" value="Unassembled WGS sequence"/>
</dbReference>
<gene>
    <name evidence="1" type="ORF">HanXRQr2_Chr11g0474791</name>
</gene>
<sequence>MIRNMLRSLFSGTVDSHFFGILVKTLRSCVVLVKDHYPTRLGCLLVIWPPPVARVIIQTLFQVSMFDFVPFSHHHFLFAIIAEKGQKHKG</sequence>
<comment type="caution">
    <text evidence="1">The sequence shown here is derived from an EMBL/GenBank/DDBJ whole genome shotgun (WGS) entry which is preliminary data.</text>
</comment>
<evidence type="ECO:0000313" key="1">
    <source>
        <dbReference type="EMBL" id="KAF5780687.1"/>
    </source>
</evidence>
<organism evidence="1 2">
    <name type="scientific">Helianthus annuus</name>
    <name type="common">Common sunflower</name>
    <dbReference type="NCBI Taxonomy" id="4232"/>
    <lineage>
        <taxon>Eukaryota</taxon>
        <taxon>Viridiplantae</taxon>
        <taxon>Streptophyta</taxon>
        <taxon>Embryophyta</taxon>
        <taxon>Tracheophyta</taxon>
        <taxon>Spermatophyta</taxon>
        <taxon>Magnoliopsida</taxon>
        <taxon>eudicotyledons</taxon>
        <taxon>Gunneridae</taxon>
        <taxon>Pentapetalae</taxon>
        <taxon>asterids</taxon>
        <taxon>campanulids</taxon>
        <taxon>Asterales</taxon>
        <taxon>Asteraceae</taxon>
        <taxon>Asteroideae</taxon>
        <taxon>Heliantheae alliance</taxon>
        <taxon>Heliantheae</taxon>
        <taxon>Helianthus</taxon>
    </lineage>
</organism>
<evidence type="ECO:0000313" key="2">
    <source>
        <dbReference type="Proteomes" id="UP000215914"/>
    </source>
</evidence>
<keyword evidence="2" id="KW-1185">Reference proteome</keyword>